<reference evidence="4 6" key="1">
    <citation type="submission" date="2013-02" db="EMBL/GenBank/DDBJ databases">
        <title>The Genome Sequence of Enterococcus haemoperoxidus BAA-382.</title>
        <authorList>
            <consortium name="The Broad Institute Genome Sequencing Platform"/>
            <consortium name="The Broad Institute Genome Sequencing Center for Infectious Disease"/>
            <person name="Earl A.M."/>
            <person name="Gilmore M.S."/>
            <person name="Lebreton F."/>
            <person name="Walker B."/>
            <person name="Young S.K."/>
            <person name="Zeng Q."/>
            <person name="Gargeya S."/>
            <person name="Fitzgerald M."/>
            <person name="Haas B."/>
            <person name="Abouelleil A."/>
            <person name="Alvarado L."/>
            <person name="Arachchi H.M."/>
            <person name="Berlin A.M."/>
            <person name="Chapman S.B."/>
            <person name="Dewar J."/>
            <person name="Goldberg J."/>
            <person name="Griggs A."/>
            <person name="Gujja S."/>
            <person name="Hansen M."/>
            <person name="Howarth C."/>
            <person name="Imamovic A."/>
            <person name="Larimer J."/>
            <person name="McCowan C."/>
            <person name="Murphy C."/>
            <person name="Neiman D."/>
            <person name="Pearson M."/>
            <person name="Priest M."/>
            <person name="Roberts A."/>
            <person name="Saif S."/>
            <person name="Shea T."/>
            <person name="Sisk P."/>
            <person name="Sykes S."/>
            <person name="Wortman J."/>
            <person name="Nusbaum C."/>
            <person name="Birren B."/>
        </authorList>
    </citation>
    <scope>NUCLEOTIDE SEQUENCE [LARGE SCALE GENOMIC DNA]</scope>
    <source>
        <strain evidence="4 6">ATCC BAA-382</strain>
    </source>
</reference>
<dbReference type="EMBL" id="ASVY01000002">
    <property type="protein sequence ID" value="EOT62583.1"/>
    <property type="molecule type" value="Genomic_DNA"/>
</dbReference>
<name>R2QT21_9ENTE</name>
<sequence>MVKRYDTEATVQDTVNELDGLSREAIYHHFQSREAIIDGVLRKLIQMYPFR</sequence>
<dbReference type="Proteomes" id="UP000013858">
    <property type="component" value="Unassembled WGS sequence"/>
</dbReference>
<evidence type="ECO:0000313" key="7">
    <source>
        <dbReference type="Proteomes" id="UP000014197"/>
    </source>
</evidence>
<dbReference type="GO" id="GO:0003677">
    <property type="term" value="F:DNA binding"/>
    <property type="evidence" value="ECO:0007669"/>
    <property type="project" value="UniProtKB-UniRule"/>
</dbReference>
<accession>R2QT21</accession>
<dbReference type="Gene3D" id="1.10.357.10">
    <property type="entry name" value="Tetracycline Repressor, domain 2"/>
    <property type="match status" value="1"/>
</dbReference>
<gene>
    <name evidence="5" type="ORF">I583_01583</name>
    <name evidence="4" type="ORF">UAW_00830</name>
</gene>
<evidence type="ECO:0000313" key="4">
    <source>
        <dbReference type="EMBL" id="EOH99677.1"/>
    </source>
</evidence>
<evidence type="ECO:0000256" key="2">
    <source>
        <dbReference type="PROSITE-ProRule" id="PRU00335"/>
    </source>
</evidence>
<comment type="caution">
    <text evidence="4">The sequence shown here is derived from an EMBL/GenBank/DDBJ whole genome shotgun (WGS) entry which is preliminary data.</text>
</comment>
<dbReference type="PROSITE" id="PS50977">
    <property type="entry name" value="HTH_TETR_2"/>
    <property type="match status" value="1"/>
</dbReference>
<feature type="domain" description="HTH tetR-type" evidence="3">
    <location>
        <begin position="1"/>
        <end position="48"/>
    </location>
</feature>
<keyword evidence="7" id="KW-1185">Reference proteome</keyword>
<proteinExistence type="predicted"/>
<dbReference type="AlphaFoldDB" id="R2QT21"/>
<feature type="DNA-binding region" description="H-T-H motif" evidence="2">
    <location>
        <begin position="11"/>
        <end position="30"/>
    </location>
</feature>
<evidence type="ECO:0000313" key="5">
    <source>
        <dbReference type="EMBL" id="EOT62583.1"/>
    </source>
</evidence>
<evidence type="ECO:0000256" key="1">
    <source>
        <dbReference type="ARBA" id="ARBA00023125"/>
    </source>
</evidence>
<dbReference type="PATRIC" id="fig|1158608.3.peg.810"/>
<reference evidence="5 7" key="2">
    <citation type="submission" date="2013-03" db="EMBL/GenBank/DDBJ databases">
        <title>The Genome Sequence of Enterococcus haemoperoxidus BAA-382 (PacBio/Illumina hybrid assembly).</title>
        <authorList>
            <consortium name="The Broad Institute Genomics Platform"/>
            <consortium name="The Broad Institute Genome Sequencing Center for Infectious Disease"/>
            <person name="Earl A."/>
            <person name="Russ C."/>
            <person name="Gilmore M."/>
            <person name="Surin D."/>
            <person name="Walker B."/>
            <person name="Young S."/>
            <person name="Zeng Q."/>
            <person name="Gargeya S."/>
            <person name="Fitzgerald M."/>
            <person name="Haas B."/>
            <person name="Abouelleil A."/>
            <person name="Allen A.W."/>
            <person name="Alvarado L."/>
            <person name="Arachchi H.M."/>
            <person name="Berlin A.M."/>
            <person name="Chapman S.B."/>
            <person name="Gainer-Dewar J."/>
            <person name="Goldberg J."/>
            <person name="Griggs A."/>
            <person name="Gujja S."/>
            <person name="Hansen M."/>
            <person name="Howarth C."/>
            <person name="Imamovic A."/>
            <person name="Ireland A."/>
            <person name="Larimer J."/>
            <person name="McCowan C."/>
            <person name="Murphy C."/>
            <person name="Pearson M."/>
            <person name="Poon T.W."/>
            <person name="Priest M."/>
            <person name="Roberts A."/>
            <person name="Saif S."/>
            <person name="Shea T."/>
            <person name="Sisk P."/>
            <person name="Sykes S."/>
            <person name="Wortman J."/>
            <person name="Nusbaum C."/>
            <person name="Birren B."/>
        </authorList>
    </citation>
    <scope>NUCLEOTIDE SEQUENCE [LARGE SCALE GENOMIC DNA]</scope>
    <source>
        <strain evidence="5 7">ATCC BAA-382</strain>
    </source>
</reference>
<dbReference type="Proteomes" id="UP000014197">
    <property type="component" value="Unassembled WGS sequence"/>
</dbReference>
<evidence type="ECO:0000313" key="6">
    <source>
        <dbReference type="Proteomes" id="UP000013858"/>
    </source>
</evidence>
<dbReference type="InterPro" id="IPR001647">
    <property type="entry name" value="HTH_TetR"/>
</dbReference>
<dbReference type="EMBL" id="AJAR01000010">
    <property type="protein sequence ID" value="EOH99677.1"/>
    <property type="molecule type" value="Genomic_DNA"/>
</dbReference>
<organism evidence="4 6">
    <name type="scientific">Enterococcus haemoperoxidus ATCC BAA-382</name>
    <dbReference type="NCBI Taxonomy" id="1158608"/>
    <lineage>
        <taxon>Bacteria</taxon>
        <taxon>Bacillati</taxon>
        <taxon>Bacillota</taxon>
        <taxon>Bacilli</taxon>
        <taxon>Lactobacillales</taxon>
        <taxon>Enterococcaceae</taxon>
        <taxon>Enterococcus</taxon>
    </lineage>
</organism>
<keyword evidence="1 2" id="KW-0238">DNA-binding</keyword>
<dbReference type="SUPFAM" id="SSF46689">
    <property type="entry name" value="Homeodomain-like"/>
    <property type="match status" value="1"/>
</dbReference>
<dbReference type="eggNOG" id="COG1309">
    <property type="taxonomic scope" value="Bacteria"/>
</dbReference>
<dbReference type="InterPro" id="IPR009057">
    <property type="entry name" value="Homeodomain-like_sf"/>
</dbReference>
<dbReference type="RefSeq" id="WP_010761039.1">
    <property type="nucleotide sequence ID" value="NZ_KB946315.1"/>
</dbReference>
<protein>
    <recommendedName>
        <fullName evidence="3">HTH tetR-type domain-containing protein</fullName>
    </recommendedName>
</protein>
<evidence type="ECO:0000259" key="3">
    <source>
        <dbReference type="PROSITE" id="PS50977"/>
    </source>
</evidence>